<dbReference type="Proteomes" id="UP001139260">
    <property type="component" value="Unassembled WGS sequence"/>
</dbReference>
<dbReference type="Gene3D" id="3.40.710.10">
    <property type="entry name" value="DD-peptidase/beta-lactamase superfamily"/>
    <property type="match status" value="1"/>
</dbReference>
<evidence type="ECO:0000313" key="2">
    <source>
        <dbReference type="EMBL" id="MCK8143314.1"/>
    </source>
</evidence>
<comment type="caution">
    <text evidence="2">The sequence shown here is derived from an EMBL/GenBank/DDBJ whole genome shotgun (WGS) entry which is preliminary data.</text>
</comment>
<feature type="domain" description="Beta-lactamase-related" evidence="1">
    <location>
        <begin position="44"/>
        <end position="382"/>
    </location>
</feature>
<gene>
    <name evidence="2" type="ORF">MW871_15595</name>
</gene>
<evidence type="ECO:0000259" key="1">
    <source>
        <dbReference type="Pfam" id="PF00144"/>
    </source>
</evidence>
<dbReference type="PROSITE" id="PS51257">
    <property type="entry name" value="PROKAR_LIPOPROTEIN"/>
    <property type="match status" value="1"/>
</dbReference>
<dbReference type="SUPFAM" id="SSF56601">
    <property type="entry name" value="beta-lactamase/transpeptidase-like"/>
    <property type="match status" value="1"/>
</dbReference>
<name>A0A9X1XU61_9FLAO</name>
<evidence type="ECO:0000313" key="3">
    <source>
        <dbReference type="Proteomes" id="UP001139260"/>
    </source>
</evidence>
<organism evidence="2 3">
    <name type="scientific">Flavobacterium pygoscelis</name>
    <dbReference type="NCBI Taxonomy" id="2893176"/>
    <lineage>
        <taxon>Bacteria</taxon>
        <taxon>Pseudomonadati</taxon>
        <taxon>Bacteroidota</taxon>
        <taxon>Flavobacteriia</taxon>
        <taxon>Flavobacteriales</taxon>
        <taxon>Flavobacteriaceae</taxon>
        <taxon>Flavobacterium</taxon>
    </lineage>
</organism>
<dbReference type="PANTHER" id="PTHR46825">
    <property type="entry name" value="D-ALANYL-D-ALANINE-CARBOXYPEPTIDASE/ENDOPEPTIDASE AMPH"/>
    <property type="match status" value="1"/>
</dbReference>
<dbReference type="AlphaFoldDB" id="A0A9X1XU61"/>
<dbReference type="InterPro" id="IPR001466">
    <property type="entry name" value="Beta-lactam-related"/>
</dbReference>
<proteinExistence type="predicted"/>
<dbReference type="EMBL" id="JALNUB010000016">
    <property type="protein sequence ID" value="MCK8143314.1"/>
    <property type="molecule type" value="Genomic_DNA"/>
</dbReference>
<protein>
    <submittedName>
        <fullName evidence="2">Beta-lactamase family protein</fullName>
    </submittedName>
</protein>
<dbReference type="Pfam" id="PF00144">
    <property type="entry name" value="Beta-lactamase"/>
    <property type="match status" value="1"/>
</dbReference>
<accession>A0A9X1XU61</accession>
<dbReference type="InterPro" id="IPR050491">
    <property type="entry name" value="AmpC-like"/>
</dbReference>
<dbReference type="RefSeq" id="WP_248429328.1">
    <property type="nucleotide sequence ID" value="NZ_JALNUB010000016.1"/>
</dbReference>
<dbReference type="InterPro" id="IPR012338">
    <property type="entry name" value="Beta-lactam/transpept-like"/>
</dbReference>
<dbReference type="PANTHER" id="PTHR46825:SF9">
    <property type="entry name" value="BETA-LACTAMASE-RELATED DOMAIN-CONTAINING PROTEIN"/>
    <property type="match status" value="1"/>
</dbReference>
<keyword evidence="3" id="KW-1185">Reference proteome</keyword>
<sequence length="407" mass="46139">MKNTFFLLLFSTFIISCSQKTLTTMTTDNNINDSLTKKLKLAYDKGAIMGFSVSVVNQKGLIYDKGFGFTDIEQKKEYTSSTTQNIASISKTLIGISLLKAQELGKLNLNDPINKYLPFKIVNPTYPETPILIKHLAYHTSSIIDLDEVYAKSYVLTKNKHAENEGIYDYFNKSETNISLLSFIQNSLTQDGKLYRKDSFSNTKPGEIREYSNIAAALCALVIESATGQDYRSFTKNYILKPLQMNSSGWTAIEIDSTKRSRLFANKKKMIAEYSLITYADGGFLTSSSDLGLFLSELIKGYNGKGKLLNNESYQKLFEKQSFSNNEKTETYGIFNEYRDDFLNVKNNMIGHNGSDPGVFTAMYFNPKTEIGKIVIVNTDTDFTENVWPEIEDIWKYLSNYENSTNK</sequence>
<reference evidence="2" key="1">
    <citation type="submission" date="2022-04" db="EMBL/GenBank/DDBJ databases">
        <title>Flavobacterium pygoscelis sp. nov. isolated from Chinstrap chick (Pygoscelis antarcticus).</title>
        <authorList>
            <person name="Irgang R."/>
            <person name="Poblete-Morales M."/>
            <person name="Avendano-Herrera R."/>
        </authorList>
    </citation>
    <scope>NUCLEOTIDE SEQUENCE</scope>
    <source>
        <strain evidence="2">I-SCBP12n</strain>
    </source>
</reference>